<dbReference type="InterPro" id="IPR008258">
    <property type="entry name" value="Transglycosylase_SLT_dom_1"/>
</dbReference>
<organism evidence="6 7">
    <name type="scientific">Sphingomonas ginsenosidimutans</name>
    <dbReference type="NCBI Taxonomy" id="862134"/>
    <lineage>
        <taxon>Bacteria</taxon>
        <taxon>Pseudomonadati</taxon>
        <taxon>Pseudomonadota</taxon>
        <taxon>Alphaproteobacteria</taxon>
        <taxon>Sphingomonadales</taxon>
        <taxon>Sphingomonadaceae</taxon>
        <taxon>Sphingomonas</taxon>
    </lineage>
</organism>
<evidence type="ECO:0000256" key="1">
    <source>
        <dbReference type="ARBA" id="ARBA00007734"/>
    </source>
</evidence>
<protein>
    <submittedName>
        <fullName evidence="6">Lytic transglycosylase</fullName>
    </submittedName>
</protein>
<keyword evidence="3" id="KW-0732">Signal</keyword>
<proteinExistence type="inferred from homology"/>
<evidence type="ECO:0000256" key="4">
    <source>
        <dbReference type="SAM" id="Phobius"/>
    </source>
</evidence>
<comment type="similarity">
    <text evidence="1">Belongs to the transglycosylase Slt family.</text>
</comment>
<dbReference type="GO" id="GO:0042597">
    <property type="term" value="C:periplasmic space"/>
    <property type="evidence" value="ECO:0007669"/>
    <property type="project" value="InterPro"/>
</dbReference>
<evidence type="ECO:0000313" key="6">
    <source>
        <dbReference type="EMBL" id="PCG08820.1"/>
    </source>
</evidence>
<dbReference type="InterPro" id="IPR023346">
    <property type="entry name" value="Lysozyme-like_dom_sf"/>
</dbReference>
<gene>
    <name evidence="6" type="ORF">COA17_11845</name>
</gene>
<evidence type="ECO:0000256" key="2">
    <source>
        <dbReference type="ARBA" id="ARBA00009387"/>
    </source>
</evidence>
<dbReference type="AlphaFoldDB" id="A0A2A4HWT0"/>
<name>A0A2A4HWT0_9SPHN</name>
<reference evidence="6 7" key="1">
    <citation type="submission" date="2017-09" db="EMBL/GenBank/DDBJ databases">
        <title>Sphingomonas ginsenosidimutans KACC 14949, whole genome shotgun sequence.</title>
        <authorList>
            <person name="Feng G."/>
            <person name="Zhu H."/>
        </authorList>
    </citation>
    <scope>NUCLEOTIDE SEQUENCE [LARGE SCALE GENOMIC DNA]</scope>
    <source>
        <strain evidence="6 7">KACC 14949</strain>
    </source>
</reference>
<keyword evidence="7" id="KW-1185">Reference proteome</keyword>
<evidence type="ECO:0000313" key="7">
    <source>
        <dbReference type="Proteomes" id="UP000218784"/>
    </source>
</evidence>
<keyword evidence="4" id="KW-0472">Membrane</keyword>
<dbReference type="GO" id="GO:0004553">
    <property type="term" value="F:hydrolase activity, hydrolyzing O-glycosyl compounds"/>
    <property type="evidence" value="ECO:0007669"/>
    <property type="project" value="InterPro"/>
</dbReference>
<dbReference type="Pfam" id="PF01464">
    <property type="entry name" value="SLT"/>
    <property type="match status" value="1"/>
</dbReference>
<comment type="caution">
    <text evidence="6">The sequence shown here is derived from an EMBL/GenBank/DDBJ whole genome shotgun (WGS) entry which is preliminary data.</text>
</comment>
<dbReference type="Proteomes" id="UP000218784">
    <property type="component" value="Unassembled WGS sequence"/>
</dbReference>
<evidence type="ECO:0000256" key="3">
    <source>
        <dbReference type="ARBA" id="ARBA00022729"/>
    </source>
</evidence>
<feature type="domain" description="Transglycosylase SLT" evidence="5">
    <location>
        <begin position="550"/>
        <end position="652"/>
    </location>
</feature>
<comment type="similarity">
    <text evidence="2">Belongs to the virb1 family.</text>
</comment>
<evidence type="ECO:0000259" key="5">
    <source>
        <dbReference type="Pfam" id="PF01464"/>
    </source>
</evidence>
<dbReference type="SUPFAM" id="SSF48435">
    <property type="entry name" value="Bacterial muramidases"/>
    <property type="match status" value="1"/>
</dbReference>
<accession>A0A2A4HWT0</accession>
<sequence>MLVEGRHERGDGTGEHGQRLLLERKQGASFRPDTASIASLSTDGVRRTVKAGALILFVAAAGAVAIVAGGQYGPTNLVPEQLSAPAPSPAPAAPLPGMAQPIAQWKALQQTDALPFDSYAGFLAQHPGWPGQNALRRTAEKKAATDPNTPAASVVAFCRRWSPLTTQGWVACARAYAATGATVQAQAAARAAWRLGTLAPQDEATITNQFAGALTSADHDRRMDTLLWQGATSAAARVLPYTSPAARPLFEARLAFRSDAANASALAAANDAAGARDAGYIADKATWLRGNGASPSARGWLARTRAAMTLPGNVEKFYEALLVNARGAAADGQWQTAYDIARQIDDAYPAGTDVSTKPYGERDDYTSLAWLAGQAALKLGRPADARAMFERYGRGSQSPQTRAKGFYWAARAAEDARMVDTNALFERAAGFRDQYYGQLAIEHLGRALTAPPPAPAPMIPAAARNAFYARETVRAAQFLGSAGLYQDQTAFVKQIATDATSDADHYLADELSRLLRRPDLGVLVGRSAMQNGLTEYSANGFPTVAVPAGYESQWSMIHAVARQESQFDRAARSPVGASGLMQLMPGTAREQAGKLGLPYDPARLVNDTGYNIQLGSSYFQRIFNLYGSYPLAIAAYNAGPGNVNKWLRANGDPRTGGVDAVDWVEAIPFGETRNYVQRVLENAVVYDLMNPPRAKSRGPHNLSWYLGRSRGG</sequence>
<keyword evidence="4" id="KW-1133">Transmembrane helix</keyword>
<dbReference type="PANTHER" id="PTHR37423">
    <property type="entry name" value="SOLUBLE LYTIC MUREIN TRANSGLYCOSYLASE-RELATED"/>
    <property type="match status" value="1"/>
</dbReference>
<dbReference type="EMBL" id="NWVD01000004">
    <property type="protein sequence ID" value="PCG08820.1"/>
    <property type="molecule type" value="Genomic_DNA"/>
</dbReference>
<dbReference type="CDD" id="cd13401">
    <property type="entry name" value="Slt70-like"/>
    <property type="match status" value="1"/>
</dbReference>
<dbReference type="SUPFAM" id="SSF53955">
    <property type="entry name" value="Lysozyme-like"/>
    <property type="match status" value="1"/>
</dbReference>
<dbReference type="InterPro" id="IPR008939">
    <property type="entry name" value="Lytic_TGlycosylase_superhlx_U"/>
</dbReference>
<dbReference type="Gene3D" id="1.10.530.10">
    <property type="match status" value="1"/>
</dbReference>
<keyword evidence="4" id="KW-0812">Transmembrane</keyword>
<dbReference type="PANTHER" id="PTHR37423:SF2">
    <property type="entry name" value="MEMBRANE-BOUND LYTIC MUREIN TRANSGLYCOSYLASE C"/>
    <property type="match status" value="1"/>
</dbReference>
<dbReference type="Gene3D" id="1.25.20.10">
    <property type="entry name" value="Bacterial muramidases"/>
    <property type="match status" value="1"/>
</dbReference>
<feature type="transmembrane region" description="Helical" evidence="4">
    <location>
        <begin position="51"/>
        <end position="72"/>
    </location>
</feature>